<dbReference type="EMBL" id="JBJJXI010000143">
    <property type="protein sequence ID" value="KAL3386804.1"/>
    <property type="molecule type" value="Genomic_DNA"/>
</dbReference>
<comment type="caution">
    <text evidence="1">The sequence shown here is derived from an EMBL/GenBank/DDBJ whole genome shotgun (WGS) entry which is preliminary data.</text>
</comment>
<keyword evidence="2" id="KW-1185">Reference proteome</keyword>
<dbReference type="Proteomes" id="UP001627154">
    <property type="component" value="Unassembled WGS sequence"/>
</dbReference>
<evidence type="ECO:0000313" key="1">
    <source>
        <dbReference type="EMBL" id="KAL3386804.1"/>
    </source>
</evidence>
<organism evidence="1 2">
    <name type="scientific">Trichogramma kaykai</name>
    <dbReference type="NCBI Taxonomy" id="54128"/>
    <lineage>
        <taxon>Eukaryota</taxon>
        <taxon>Metazoa</taxon>
        <taxon>Ecdysozoa</taxon>
        <taxon>Arthropoda</taxon>
        <taxon>Hexapoda</taxon>
        <taxon>Insecta</taxon>
        <taxon>Pterygota</taxon>
        <taxon>Neoptera</taxon>
        <taxon>Endopterygota</taxon>
        <taxon>Hymenoptera</taxon>
        <taxon>Apocrita</taxon>
        <taxon>Proctotrupomorpha</taxon>
        <taxon>Chalcidoidea</taxon>
        <taxon>Trichogrammatidae</taxon>
        <taxon>Trichogramma</taxon>
    </lineage>
</organism>
<protein>
    <submittedName>
        <fullName evidence="1">Uncharacterized protein</fullName>
    </submittedName>
</protein>
<gene>
    <name evidence="1" type="ORF">TKK_017737</name>
</gene>
<accession>A0ABD2W159</accession>
<proteinExistence type="predicted"/>
<evidence type="ECO:0000313" key="2">
    <source>
        <dbReference type="Proteomes" id="UP001627154"/>
    </source>
</evidence>
<reference evidence="1 2" key="1">
    <citation type="journal article" date="2024" name="bioRxiv">
        <title>A reference genome for Trichogramma kaykai: A tiny desert-dwelling parasitoid wasp with competing sex-ratio distorters.</title>
        <authorList>
            <person name="Culotta J."/>
            <person name="Lindsey A.R."/>
        </authorList>
    </citation>
    <scope>NUCLEOTIDE SEQUENCE [LARGE SCALE GENOMIC DNA]</scope>
    <source>
        <strain evidence="1 2">KSX58</strain>
    </source>
</reference>
<name>A0ABD2W159_9HYME</name>
<dbReference type="AlphaFoldDB" id="A0ABD2W159"/>
<sequence>MSAVYNTSSSTSSGGSSSRGHCYRLGTCPRKIACVDKATRILFMLYVFALLYTSADDHRAPPRLVAVGALAAAAAVERQRGGTISAAASTRLYSYLLLPRATRKIVSQTRIAAYTYTYIL</sequence>